<gene>
    <name evidence="2" type="ORF">IRI77_02070</name>
</gene>
<dbReference type="AlphaFoldDB" id="A0A7S7NS22"/>
<dbReference type="Gene3D" id="2.60.120.560">
    <property type="entry name" value="Exo-inulinase, domain 1"/>
    <property type="match status" value="1"/>
</dbReference>
<feature type="chain" id="PRO_5032379903" description="3-keto-disaccharide hydrolase domain-containing protein" evidence="1">
    <location>
        <begin position="26"/>
        <end position="235"/>
    </location>
</feature>
<evidence type="ECO:0000313" key="2">
    <source>
        <dbReference type="EMBL" id="QOY88773.1"/>
    </source>
</evidence>
<evidence type="ECO:0000256" key="1">
    <source>
        <dbReference type="SAM" id="SignalP"/>
    </source>
</evidence>
<keyword evidence="1" id="KW-0732">Signal</keyword>
<keyword evidence="3" id="KW-1185">Reference proteome</keyword>
<name>A0A7S7NS22_PALFE</name>
<reference evidence="2 3" key="1">
    <citation type="submission" date="2020-10" db="EMBL/GenBank/DDBJ databases">
        <title>Complete genome sequence of Paludibaculum fermentans P105T, a facultatively anaerobic acidobacterium capable of dissimilatory Fe(III) reduction.</title>
        <authorList>
            <person name="Dedysh S.N."/>
            <person name="Beletsky A.V."/>
            <person name="Kulichevskaya I.S."/>
            <person name="Mardanov A.V."/>
            <person name="Ravin N.V."/>
        </authorList>
    </citation>
    <scope>NUCLEOTIDE SEQUENCE [LARGE SCALE GENOMIC DNA]</scope>
    <source>
        <strain evidence="2 3">P105</strain>
    </source>
</reference>
<dbReference type="KEGG" id="pfer:IRI77_02070"/>
<dbReference type="RefSeq" id="WP_194450435.1">
    <property type="nucleotide sequence ID" value="NZ_CP063849.1"/>
</dbReference>
<feature type="signal peptide" evidence="1">
    <location>
        <begin position="1"/>
        <end position="25"/>
    </location>
</feature>
<protein>
    <recommendedName>
        <fullName evidence="4">3-keto-disaccharide hydrolase domain-containing protein</fullName>
    </recommendedName>
</protein>
<dbReference type="Proteomes" id="UP000593892">
    <property type="component" value="Chromosome"/>
</dbReference>
<sequence>MRDHLYLTLAAGLTAVLLLPLHATAGQSFALDSTQGLQPHGVTVEAVTYQGRKAVRVLPAVAASEEPQAAKNGEGGGIVVLPATEFQDGTVELEVAGKPRAGAAGGARGFVGIAFRVAADPSKYECFYLRPTNGRADDQLRRNHSTQYISMPEYEWSRLRKETPGVYESYADLAPGEWTRIKVVVRGGKARLYVNDAPQPVLLVNDLKHGNGKGAVALWIGMGTEGYFSNLRLSN</sequence>
<dbReference type="EMBL" id="CP063849">
    <property type="protein sequence ID" value="QOY88773.1"/>
    <property type="molecule type" value="Genomic_DNA"/>
</dbReference>
<evidence type="ECO:0008006" key="4">
    <source>
        <dbReference type="Google" id="ProtNLM"/>
    </source>
</evidence>
<evidence type="ECO:0000313" key="3">
    <source>
        <dbReference type="Proteomes" id="UP000593892"/>
    </source>
</evidence>
<proteinExistence type="predicted"/>
<organism evidence="2 3">
    <name type="scientific">Paludibaculum fermentans</name>
    <dbReference type="NCBI Taxonomy" id="1473598"/>
    <lineage>
        <taxon>Bacteria</taxon>
        <taxon>Pseudomonadati</taxon>
        <taxon>Acidobacteriota</taxon>
        <taxon>Terriglobia</taxon>
        <taxon>Bryobacterales</taxon>
        <taxon>Bryobacteraceae</taxon>
        <taxon>Paludibaculum</taxon>
    </lineage>
</organism>
<accession>A0A7S7NS22</accession>